<evidence type="ECO:0000313" key="3">
    <source>
        <dbReference type="Proteomes" id="UP001419268"/>
    </source>
</evidence>
<accession>A0AAP0ENE5</accession>
<dbReference type="Proteomes" id="UP001419268">
    <property type="component" value="Unassembled WGS sequence"/>
</dbReference>
<protein>
    <submittedName>
        <fullName evidence="2">Uncharacterized protein</fullName>
    </submittedName>
</protein>
<organism evidence="2 3">
    <name type="scientific">Stephania cephalantha</name>
    <dbReference type="NCBI Taxonomy" id="152367"/>
    <lineage>
        <taxon>Eukaryota</taxon>
        <taxon>Viridiplantae</taxon>
        <taxon>Streptophyta</taxon>
        <taxon>Embryophyta</taxon>
        <taxon>Tracheophyta</taxon>
        <taxon>Spermatophyta</taxon>
        <taxon>Magnoliopsida</taxon>
        <taxon>Ranunculales</taxon>
        <taxon>Menispermaceae</taxon>
        <taxon>Menispermoideae</taxon>
        <taxon>Cissampelideae</taxon>
        <taxon>Stephania</taxon>
    </lineage>
</organism>
<comment type="caution">
    <text evidence="2">The sequence shown here is derived from an EMBL/GenBank/DDBJ whole genome shotgun (WGS) entry which is preliminary data.</text>
</comment>
<sequence>MHTHTEPRDREEEEEMRMIRRNAGKERRRHGRGESQWSSVVGSGGWRWGGRETGPVLVQGRVGSDPNKNKKTEKKKRKK</sequence>
<feature type="compositionally biased region" description="Basic and acidic residues" evidence="1">
    <location>
        <begin position="1"/>
        <end position="10"/>
    </location>
</feature>
<feature type="compositionally biased region" description="Basic residues" evidence="1">
    <location>
        <begin position="69"/>
        <end position="79"/>
    </location>
</feature>
<evidence type="ECO:0000256" key="1">
    <source>
        <dbReference type="SAM" id="MobiDB-lite"/>
    </source>
</evidence>
<proteinExistence type="predicted"/>
<feature type="region of interest" description="Disordered" evidence="1">
    <location>
        <begin position="1"/>
        <end position="79"/>
    </location>
</feature>
<feature type="compositionally biased region" description="Basic residues" evidence="1">
    <location>
        <begin position="19"/>
        <end position="31"/>
    </location>
</feature>
<dbReference type="EMBL" id="JBBNAG010000011">
    <property type="protein sequence ID" value="KAK9093723.1"/>
    <property type="molecule type" value="Genomic_DNA"/>
</dbReference>
<name>A0AAP0ENE5_9MAGN</name>
<gene>
    <name evidence="2" type="ORF">Scep_025192</name>
</gene>
<keyword evidence="3" id="KW-1185">Reference proteome</keyword>
<evidence type="ECO:0000313" key="2">
    <source>
        <dbReference type="EMBL" id="KAK9093723.1"/>
    </source>
</evidence>
<dbReference type="AlphaFoldDB" id="A0AAP0ENE5"/>
<reference evidence="2 3" key="1">
    <citation type="submission" date="2024-01" db="EMBL/GenBank/DDBJ databases">
        <title>Genome assemblies of Stephania.</title>
        <authorList>
            <person name="Yang L."/>
        </authorList>
    </citation>
    <scope>NUCLEOTIDE SEQUENCE [LARGE SCALE GENOMIC DNA]</scope>
    <source>
        <strain evidence="2">JXDWG</strain>
        <tissue evidence="2">Leaf</tissue>
    </source>
</reference>
<feature type="compositionally biased region" description="Gly residues" evidence="1">
    <location>
        <begin position="42"/>
        <end position="52"/>
    </location>
</feature>